<dbReference type="Proteomes" id="UP000077037">
    <property type="component" value="Unassembled WGS sequence"/>
</dbReference>
<accession>A0A157NWP8</accession>
<proteinExistence type="predicted"/>
<dbReference type="AlphaFoldDB" id="A0A157NWP8"/>
<dbReference type="Pfam" id="PF15655">
    <property type="entry name" value="Imm-NTF2"/>
    <property type="match status" value="1"/>
</dbReference>
<gene>
    <name evidence="2" type="ORF">SAMEA1982600_02029</name>
</gene>
<dbReference type="InterPro" id="IPR028049">
    <property type="entry name" value="Imm-NTF2"/>
</dbReference>
<name>A0A157NWP8_9BORD</name>
<sequence length="142" mass="15968">MNPIDRVRSFVDAMLMWESTFHSQKRDAAYKADPVFRQHMNASARVELQAIYDTHLTKAAGNRLGASRLDILMTGRPAEYAQRVLAEDTQSSGGAAYVMAETEKGLKTKYRYEVAVEDGQTKIRDVCTWHSASGKWVPREGV</sequence>
<dbReference type="EMBL" id="FKBS01000014">
    <property type="protein sequence ID" value="SAI25792.1"/>
    <property type="molecule type" value="Genomic_DNA"/>
</dbReference>
<feature type="domain" description="NTF2 fold immunity protein" evidence="1">
    <location>
        <begin position="7"/>
        <end position="137"/>
    </location>
</feature>
<evidence type="ECO:0000313" key="3">
    <source>
        <dbReference type="Proteomes" id="UP000077037"/>
    </source>
</evidence>
<dbReference type="OrthoDB" id="9152256at2"/>
<evidence type="ECO:0000259" key="1">
    <source>
        <dbReference type="Pfam" id="PF15655"/>
    </source>
</evidence>
<reference evidence="2 3" key="1">
    <citation type="submission" date="2016-03" db="EMBL/GenBank/DDBJ databases">
        <authorList>
            <consortium name="Pathogen Informatics"/>
        </authorList>
    </citation>
    <scope>NUCLEOTIDE SEQUENCE [LARGE SCALE GENOMIC DNA]</scope>
    <source>
        <strain evidence="2 3">NCTC13364</strain>
    </source>
</reference>
<dbReference type="RefSeq" id="WP_082887185.1">
    <property type="nucleotide sequence ID" value="NZ_FKBS01000014.1"/>
</dbReference>
<evidence type="ECO:0000313" key="2">
    <source>
        <dbReference type="EMBL" id="SAI25792.1"/>
    </source>
</evidence>
<protein>
    <recommendedName>
        <fullName evidence="1">NTF2 fold immunity protein domain-containing protein</fullName>
    </recommendedName>
</protein>
<organism evidence="2 3">
    <name type="scientific">Bordetella ansorpii</name>
    <dbReference type="NCBI Taxonomy" id="288768"/>
    <lineage>
        <taxon>Bacteria</taxon>
        <taxon>Pseudomonadati</taxon>
        <taxon>Pseudomonadota</taxon>
        <taxon>Betaproteobacteria</taxon>
        <taxon>Burkholderiales</taxon>
        <taxon>Alcaligenaceae</taxon>
        <taxon>Bordetella</taxon>
    </lineage>
</organism>